<reference evidence="2 3" key="1">
    <citation type="journal article" date="2018" name="Nat. Biotechnol.">
        <title>A standardized bacterial taxonomy based on genome phylogeny substantially revises the tree of life.</title>
        <authorList>
            <person name="Parks D.H."/>
            <person name="Chuvochina M."/>
            <person name="Waite D.W."/>
            <person name="Rinke C."/>
            <person name="Skarshewski A."/>
            <person name="Chaumeil P.A."/>
            <person name="Hugenholtz P."/>
        </authorList>
    </citation>
    <scope>NUCLEOTIDE SEQUENCE [LARGE SCALE GENOMIC DNA]</scope>
    <source>
        <strain evidence="2">UBA9375</strain>
    </source>
</reference>
<dbReference type="EMBL" id="DQAY01000133">
    <property type="protein sequence ID" value="HCO25674.1"/>
    <property type="molecule type" value="Genomic_DNA"/>
</dbReference>
<comment type="caution">
    <text evidence="2">The sequence shown here is derived from an EMBL/GenBank/DDBJ whole genome shotgun (WGS) entry which is preliminary data.</text>
</comment>
<evidence type="ECO:0000313" key="2">
    <source>
        <dbReference type="EMBL" id="HCO25674.1"/>
    </source>
</evidence>
<dbReference type="GO" id="GO:0016853">
    <property type="term" value="F:isomerase activity"/>
    <property type="evidence" value="ECO:0007669"/>
    <property type="project" value="UniProtKB-KW"/>
</dbReference>
<dbReference type="InterPro" id="IPR013022">
    <property type="entry name" value="Xyl_isomerase-like_TIM-brl"/>
</dbReference>
<gene>
    <name evidence="2" type="ORF">DIT97_22605</name>
</gene>
<dbReference type="Pfam" id="PF01261">
    <property type="entry name" value="AP_endonuc_2"/>
    <property type="match status" value="1"/>
</dbReference>
<accession>A0A3D3R9X8</accession>
<dbReference type="Gene3D" id="3.20.20.150">
    <property type="entry name" value="Divalent-metal-dependent TIM barrel enzymes"/>
    <property type="match status" value="1"/>
</dbReference>
<dbReference type="InterPro" id="IPR036237">
    <property type="entry name" value="Xyl_isomerase-like_sf"/>
</dbReference>
<evidence type="ECO:0000313" key="3">
    <source>
        <dbReference type="Proteomes" id="UP000263642"/>
    </source>
</evidence>
<organism evidence="2 3">
    <name type="scientific">Gimesia maris</name>
    <dbReference type="NCBI Taxonomy" id="122"/>
    <lineage>
        <taxon>Bacteria</taxon>
        <taxon>Pseudomonadati</taxon>
        <taxon>Planctomycetota</taxon>
        <taxon>Planctomycetia</taxon>
        <taxon>Planctomycetales</taxon>
        <taxon>Planctomycetaceae</taxon>
        <taxon>Gimesia</taxon>
    </lineage>
</organism>
<sequence length="277" mass="30524">MKLSLSVRIAEAACKTKLNIPFPQVAEIAAATGYSALCMRASVAGVHSTQAELEEIRGIVDQAGLVVSMVTADLDIPQNNDQAPQALRHIEPSLQVAEVLGSQLVRVCLKNPDDIPYAQQACDLAAERGIQLVHQFHPACLFEELDKSIEVLKQIDRPNFGLIYEPASLLMCGQNYGTEVIREILPWLKNAYIQNLVITNDGPDHLETWCLGDRPFRLLPYWDASGQGIDFAEVFAGLKAVNYQGFMTVHQAEGIVTADDAHAYALRCRDWVDSFSS</sequence>
<dbReference type="SUPFAM" id="SSF51658">
    <property type="entry name" value="Xylose isomerase-like"/>
    <property type="match status" value="1"/>
</dbReference>
<name>A0A3D3R9X8_9PLAN</name>
<proteinExistence type="predicted"/>
<feature type="domain" description="Xylose isomerase-like TIM barrel" evidence="1">
    <location>
        <begin position="28"/>
        <end position="250"/>
    </location>
</feature>
<keyword evidence="2" id="KW-0413">Isomerase</keyword>
<dbReference type="InterPro" id="IPR050312">
    <property type="entry name" value="IolE/XylAMocC-like"/>
</dbReference>
<evidence type="ECO:0000259" key="1">
    <source>
        <dbReference type="Pfam" id="PF01261"/>
    </source>
</evidence>
<dbReference type="PANTHER" id="PTHR12110">
    <property type="entry name" value="HYDROXYPYRUVATE ISOMERASE"/>
    <property type="match status" value="1"/>
</dbReference>
<dbReference type="PANTHER" id="PTHR12110:SF21">
    <property type="entry name" value="XYLOSE ISOMERASE-LIKE TIM BARREL DOMAIN-CONTAINING PROTEIN"/>
    <property type="match status" value="1"/>
</dbReference>
<dbReference type="AlphaFoldDB" id="A0A3D3R9X8"/>
<dbReference type="Proteomes" id="UP000263642">
    <property type="component" value="Unassembled WGS sequence"/>
</dbReference>
<protein>
    <submittedName>
        <fullName evidence="2">Sugar phosphate isomerase/epimerase</fullName>
    </submittedName>
</protein>